<evidence type="ECO:0000256" key="2">
    <source>
        <dbReference type="ARBA" id="ARBA00029447"/>
    </source>
</evidence>
<evidence type="ECO:0000313" key="7">
    <source>
        <dbReference type="Proteomes" id="UP000245802"/>
    </source>
</evidence>
<accession>A0A2Z3GRJ9</accession>
<feature type="domain" description="Methyl-accepting transducer" evidence="5">
    <location>
        <begin position="5"/>
        <end position="249"/>
    </location>
</feature>
<dbReference type="PROSITE" id="PS50111">
    <property type="entry name" value="CHEMOTAXIS_TRANSDUC_2"/>
    <property type="match status" value="1"/>
</dbReference>
<name>A0A2Z3GRJ9_9BACT</name>
<dbReference type="InterPro" id="IPR051310">
    <property type="entry name" value="MCP_chemotaxis"/>
</dbReference>
<dbReference type="InterPro" id="IPR004089">
    <property type="entry name" value="MCPsignal_dom"/>
</dbReference>
<organism evidence="6 7">
    <name type="scientific">Gemmata obscuriglobus</name>
    <dbReference type="NCBI Taxonomy" id="114"/>
    <lineage>
        <taxon>Bacteria</taxon>
        <taxon>Pseudomonadati</taxon>
        <taxon>Planctomycetota</taxon>
        <taxon>Planctomycetia</taxon>
        <taxon>Gemmatales</taxon>
        <taxon>Gemmataceae</taxon>
        <taxon>Gemmata</taxon>
    </lineage>
</organism>
<dbReference type="PANTHER" id="PTHR43531:SF11">
    <property type="entry name" value="METHYL-ACCEPTING CHEMOTAXIS PROTEIN 3"/>
    <property type="match status" value="1"/>
</dbReference>
<dbReference type="GO" id="GO:0005886">
    <property type="term" value="C:plasma membrane"/>
    <property type="evidence" value="ECO:0007669"/>
    <property type="project" value="TreeGrafter"/>
</dbReference>
<evidence type="ECO:0000259" key="5">
    <source>
        <dbReference type="PROSITE" id="PS50111"/>
    </source>
</evidence>
<dbReference type="AlphaFoldDB" id="A0A2Z3GRJ9"/>
<keyword evidence="7" id="KW-1185">Reference proteome</keyword>
<protein>
    <recommendedName>
        <fullName evidence="5">Methyl-accepting transducer domain-containing protein</fullName>
    </recommendedName>
</protein>
<evidence type="ECO:0000256" key="3">
    <source>
        <dbReference type="PROSITE-ProRule" id="PRU00284"/>
    </source>
</evidence>
<dbReference type="Pfam" id="PF00015">
    <property type="entry name" value="MCPsignal"/>
    <property type="match status" value="1"/>
</dbReference>
<keyword evidence="3" id="KW-0807">Transducer</keyword>
<evidence type="ECO:0000256" key="4">
    <source>
        <dbReference type="SAM" id="MobiDB-lite"/>
    </source>
</evidence>
<dbReference type="SUPFAM" id="SSF58104">
    <property type="entry name" value="Methyl-accepting chemotaxis protein (MCP) signaling domain"/>
    <property type="match status" value="1"/>
</dbReference>
<dbReference type="KEGG" id="gog:C1280_04785"/>
<proteinExistence type="inferred from homology"/>
<evidence type="ECO:0000256" key="1">
    <source>
        <dbReference type="ARBA" id="ARBA00022500"/>
    </source>
</evidence>
<keyword evidence="1" id="KW-0145">Chemotaxis</keyword>
<sequence>MVQAGTSSGVAGAPEIGVVLEALSTQIGDTARHVEEAVTQVCTSFVSIARRSKESAARAARATGQDGGTDADAQAAARSTITALLGRMDQVRRATDEAVETLRRLEGIATRVDRIERSLGDLDGVSYALRILALNARIEAARAGESGRGFAVVAAETGRQAEAIGTTAKSIRGMVDGLWQEVRESTQRMRAGLLKSDTAADLNRAADLSREEGARALDALARSQAEMQALVAASATDAERLAGDIEDAMTALQFQDAVNQQLDHVAAALREARAVLASGDAAGAAALLDRLRARATMQSERRVLDRVTGHDAGPAGDDTPGSMEFF</sequence>
<dbReference type="OrthoDB" id="266313at2"/>
<gene>
    <name evidence="6" type="ORF">C1280_04785</name>
</gene>
<dbReference type="RefSeq" id="WP_010041692.1">
    <property type="nucleotide sequence ID" value="NZ_CP025958.1"/>
</dbReference>
<dbReference type="PANTHER" id="PTHR43531">
    <property type="entry name" value="PROTEIN ICFG"/>
    <property type="match status" value="1"/>
</dbReference>
<dbReference type="SMART" id="SM00283">
    <property type="entry name" value="MA"/>
    <property type="match status" value="1"/>
</dbReference>
<dbReference type="Proteomes" id="UP000245802">
    <property type="component" value="Chromosome"/>
</dbReference>
<dbReference type="GO" id="GO:0006935">
    <property type="term" value="P:chemotaxis"/>
    <property type="evidence" value="ECO:0007669"/>
    <property type="project" value="UniProtKB-KW"/>
</dbReference>
<evidence type="ECO:0000313" key="6">
    <source>
        <dbReference type="EMBL" id="AWM36403.1"/>
    </source>
</evidence>
<dbReference type="EMBL" id="CP025958">
    <property type="protein sequence ID" value="AWM36403.1"/>
    <property type="molecule type" value="Genomic_DNA"/>
</dbReference>
<feature type="region of interest" description="Disordered" evidence="4">
    <location>
        <begin position="306"/>
        <end position="326"/>
    </location>
</feature>
<dbReference type="GO" id="GO:0007165">
    <property type="term" value="P:signal transduction"/>
    <property type="evidence" value="ECO:0007669"/>
    <property type="project" value="UniProtKB-KW"/>
</dbReference>
<comment type="similarity">
    <text evidence="2">Belongs to the methyl-accepting chemotaxis (MCP) protein family.</text>
</comment>
<dbReference type="GO" id="GO:0004888">
    <property type="term" value="F:transmembrane signaling receptor activity"/>
    <property type="evidence" value="ECO:0007669"/>
    <property type="project" value="TreeGrafter"/>
</dbReference>
<reference evidence="6 7" key="1">
    <citation type="submission" date="2018-01" db="EMBL/GenBank/DDBJ databases">
        <title>G. obscuriglobus.</title>
        <authorList>
            <person name="Franke J."/>
            <person name="Blomberg W."/>
            <person name="Selmecki A."/>
        </authorList>
    </citation>
    <scope>NUCLEOTIDE SEQUENCE [LARGE SCALE GENOMIC DNA]</scope>
    <source>
        <strain evidence="6 7">DSM 5831</strain>
    </source>
</reference>
<dbReference type="Gene3D" id="1.10.287.950">
    <property type="entry name" value="Methyl-accepting chemotaxis protein"/>
    <property type="match status" value="1"/>
</dbReference>